<sequence>MGISPVMSASAMSYKRYRFPLSFRLIKEILLERGIIVSYERIRRSICPALRRKPAKRGDIWRLDEVWIVIGGKPLWLWRAVDQEGYVLDEILQTRRNTKAAKRLLTLLLRQQGIRPKRMV</sequence>
<dbReference type="PANTHER" id="PTHR35528:SF3">
    <property type="entry name" value="BLL1675 PROTEIN"/>
    <property type="match status" value="1"/>
</dbReference>
<proteinExistence type="predicted"/>
<evidence type="ECO:0000313" key="3">
    <source>
        <dbReference type="Proteomes" id="UP000179145"/>
    </source>
</evidence>
<keyword evidence="2" id="KW-0614">Plasmid</keyword>
<protein>
    <recommendedName>
        <fullName evidence="1">DDE domain-containing protein</fullName>
    </recommendedName>
</protein>
<dbReference type="InterPro" id="IPR052183">
    <property type="entry name" value="IS_Transposase"/>
</dbReference>
<dbReference type="AlphaFoldDB" id="A0A1D8UYK8"/>
<evidence type="ECO:0000259" key="1">
    <source>
        <dbReference type="Pfam" id="PF13610"/>
    </source>
</evidence>
<evidence type="ECO:0000313" key="2">
    <source>
        <dbReference type="EMBL" id="AOX18788.1"/>
    </source>
</evidence>
<dbReference type="PANTHER" id="PTHR35528">
    <property type="entry name" value="BLL1675 PROTEIN"/>
    <property type="match status" value="1"/>
</dbReference>
<dbReference type="Pfam" id="PF13610">
    <property type="entry name" value="DDE_Tnp_IS240"/>
    <property type="match status" value="1"/>
</dbReference>
<dbReference type="KEGG" id="kba:A0U89_15945"/>
<dbReference type="Proteomes" id="UP000179145">
    <property type="component" value="Plasmid pKB14400_3"/>
</dbReference>
<gene>
    <name evidence="2" type="ORF">A0U89_15945</name>
</gene>
<name>A0A1D8UYK8_9PROT</name>
<geneLocation type="plasmid" evidence="3">
    <name>pkb14400_3</name>
</geneLocation>
<reference evidence="2 3" key="1">
    <citation type="journal article" date="2016" name="Microb. Cell Fact.">
        <title>Dissection of exopolysaccharide biosynthesis in Kozakia baliensis.</title>
        <authorList>
            <person name="Brandt J.U."/>
            <person name="Jakob F."/>
            <person name="Behr J."/>
            <person name="Geissler A.J."/>
            <person name="Vogel R.F."/>
        </authorList>
    </citation>
    <scope>NUCLEOTIDE SEQUENCE [LARGE SCALE GENOMIC DNA]</scope>
    <source>
        <strain evidence="2 3">DSM 14400</strain>
        <plasmid evidence="3">Plasmid pkb14400_3</plasmid>
    </source>
</reference>
<dbReference type="InterPro" id="IPR032874">
    <property type="entry name" value="DDE_dom"/>
</dbReference>
<accession>A0A1D8UYK8</accession>
<organism evidence="2 3">
    <name type="scientific">Kozakia baliensis</name>
    <dbReference type="NCBI Taxonomy" id="153496"/>
    <lineage>
        <taxon>Bacteria</taxon>
        <taxon>Pseudomonadati</taxon>
        <taxon>Pseudomonadota</taxon>
        <taxon>Alphaproteobacteria</taxon>
        <taxon>Acetobacterales</taxon>
        <taxon>Acetobacteraceae</taxon>
        <taxon>Kozakia</taxon>
    </lineage>
</organism>
<feature type="domain" description="DDE" evidence="1">
    <location>
        <begin position="60"/>
        <end position="119"/>
    </location>
</feature>
<keyword evidence="3" id="KW-1185">Reference proteome</keyword>
<dbReference type="EMBL" id="CP014677">
    <property type="protein sequence ID" value="AOX18788.1"/>
    <property type="molecule type" value="Genomic_DNA"/>
</dbReference>